<gene>
    <name evidence="3" type="ORF">LTR69_010889</name>
</gene>
<feature type="coiled-coil region" evidence="1">
    <location>
        <begin position="226"/>
        <end position="262"/>
    </location>
</feature>
<organism evidence="3 4">
    <name type="scientific">Exophiala sideris</name>
    <dbReference type="NCBI Taxonomy" id="1016849"/>
    <lineage>
        <taxon>Eukaryota</taxon>
        <taxon>Fungi</taxon>
        <taxon>Dikarya</taxon>
        <taxon>Ascomycota</taxon>
        <taxon>Pezizomycotina</taxon>
        <taxon>Eurotiomycetes</taxon>
        <taxon>Chaetothyriomycetidae</taxon>
        <taxon>Chaetothyriales</taxon>
        <taxon>Herpotrichiellaceae</taxon>
        <taxon>Exophiala</taxon>
    </lineage>
</organism>
<evidence type="ECO:0000313" key="4">
    <source>
        <dbReference type="Proteomes" id="UP001345691"/>
    </source>
</evidence>
<feature type="domain" description="DUF7918" evidence="2">
    <location>
        <begin position="7"/>
        <end position="190"/>
    </location>
</feature>
<accession>A0ABR0IWI0</accession>
<name>A0ABR0IWI0_9EURO</name>
<comment type="caution">
    <text evidence="3">The sequence shown here is derived from an EMBL/GenBank/DDBJ whole genome shotgun (WGS) entry which is preliminary data.</text>
</comment>
<sequence>MAILDKVEITITTGGRVLQEYDVDADEVAEIKCDSSHKDSPHVVKYIEAIPGADFQLKYTMKENFSFGQANFIAFNTTIDGKRVAGPTISCEKYRRAGIYTKIRSGIASGRGSRWEERPFYWKNLSTTDEKPNATPAELKAKYAQLGTIQVIVSRKKGSRSVSPATGKSITLSDEPVPEKALKGRAIDSAMGHLLIGADALQVLGILPRTPEPVSLEARDPDSLSLEEARELLRRQTVELEAARIKIKKEKAEDDLRQLAAVQVKREASNMFVGEDADINIVAPSSKKPRREPEIIDLSD</sequence>
<dbReference type="PANTHER" id="PTHR36223:SF1">
    <property type="entry name" value="TRANSCRIPTION ELONGATION FACTOR EAF N-TERMINAL DOMAIN-CONTAINING PROTEIN"/>
    <property type="match status" value="1"/>
</dbReference>
<reference evidence="3 4" key="1">
    <citation type="submission" date="2023-08" db="EMBL/GenBank/DDBJ databases">
        <title>Black Yeasts Isolated from many extreme environments.</title>
        <authorList>
            <person name="Coleine C."/>
            <person name="Stajich J.E."/>
            <person name="Selbmann L."/>
        </authorList>
    </citation>
    <scope>NUCLEOTIDE SEQUENCE [LARGE SCALE GENOMIC DNA]</scope>
    <source>
        <strain evidence="3 4">CCFEE 6328</strain>
    </source>
</reference>
<keyword evidence="4" id="KW-1185">Reference proteome</keyword>
<dbReference type="PANTHER" id="PTHR36223">
    <property type="entry name" value="BETA-LACTAMASE-TYPE TRANSPEPTIDASE FOLD DOMAIN CONTAINING PROTEIN"/>
    <property type="match status" value="1"/>
</dbReference>
<evidence type="ECO:0000313" key="3">
    <source>
        <dbReference type="EMBL" id="KAK5049705.1"/>
    </source>
</evidence>
<proteinExistence type="predicted"/>
<dbReference type="Proteomes" id="UP001345691">
    <property type="component" value="Unassembled WGS sequence"/>
</dbReference>
<evidence type="ECO:0000259" key="2">
    <source>
        <dbReference type="Pfam" id="PF25534"/>
    </source>
</evidence>
<dbReference type="Pfam" id="PF25534">
    <property type="entry name" value="DUF7918"/>
    <property type="match status" value="1"/>
</dbReference>
<protein>
    <recommendedName>
        <fullName evidence="2">DUF7918 domain-containing protein</fullName>
    </recommendedName>
</protein>
<evidence type="ECO:0000256" key="1">
    <source>
        <dbReference type="SAM" id="Coils"/>
    </source>
</evidence>
<keyword evidence="1" id="KW-0175">Coiled coil</keyword>
<dbReference type="EMBL" id="JAVRRF010000042">
    <property type="protein sequence ID" value="KAK5049705.1"/>
    <property type="molecule type" value="Genomic_DNA"/>
</dbReference>
<dbReference type="InterPro" id="IPR057678">
    <property type="entry name" value="DUF7918"/>
</dbReference>